<name>A0A645I3Q0_9ZZZZ</name>
<organism evidence="1">
    <name type="scientific">bioreactor metagenome</name>
    <dbReference type="NCBI Taxonomy" id="1076179"/>
    <lineage>
        <taxon>unclassified sequences</taxon>
        <taxon>metagenomes</taxon>
        <taxon>ecological metagenomes</taxon>
    </lineage>
</organism>
<accession>A0A645I3Q0</accession>
<protein>
    <submittedName>
        <fullName evidence="1">Uncharacterized protein</fullName>
    </submittedName>
</protein>
<evidence type="ECO:0000313" key="1">
    <source>
        <dbReference type="EMBL" id="MPN45089.1"/>
    </source>
</evidence>
<comment type="caution">
    <text evidence="1">The sequence shown here is derived from an EMBL/GenBank/DDBJ whole genome shotgun (WGS) entry which is preliminary data.</text>
</comment>
<gene>
    <name evidence="1" type="ORF">SDC9_192656</name>
</gene>
<sequence>MSFAKSSISLGSPPKTPKTFLVIIINAIIDMVSKTATKINKMSFKVLVLDKYLETAASVRRSNITKNSDIGATILADS</sequence>
<reference evidence="1" key="1">
    <citation type="submission" date="2019-08" db="EMBL/GenBank/DDBJ databases">
        <authorList>
            <person name="Kucharzyk K."/>
            <person name="Murdoch R.W."/>
            <person name="Higgins S."/>
            <person name="Loffler F."/>
        </authorList>
    </citation>
    <scope>NUCLEOTIDE SEQUENCE</scope>
</reference>
<dbReference type="EMBL" id="VSSQ01104714">
    <property type="protein sequence ID" value="MPN45089.1"/>
    <property type="molecule type" value="Genomic_DNA"/>
</dbReference>
<proteinExistence type="predicted"/>
<dbReference type="AlphaFoldDB" id="A0A645I3Q0"/>